<dbReference type="EMBL" id="JXTC01000491">
    <property type="protein sequence ID" value="PON50052.1"/>
    <property type="molecule type" value="Genomic_DNA"/>
</dbReference>
<sequence length="61" mass="7201">MDSHVLLNMVNNEKDTFVVIDQLRERSAPLKDVIPLLLNLRQSRFQFQHLVWAHFRGGIFP</sequence>
<name>A0A2P5BMM0_TREOI</name>
<evidence type="ECO:0000313" key="2">
    <source>
        <dbReference type="Proteomes" id="UP000237000"/>
    </source>
</evidence>
<dbReference type="InParanoid" id="A0A2P5BMM0"/>
<reference evidence="2" key="1">
    <citation type="submission" date="2016-06" db="EMBL/GenBank/DDBJ databases">
        <title>Parallel loss of symbiosis genes in relatives of nitrogen-fixing non-legume Parasponia.</title>
        <authorList>
            <person name="Van Velzen R."/>
            <person name="Holmer R."/>
            <person name="Bu F."/>
            <person name="Rutten L."/>
            <person name="Van Zeijl A."/>
            <person name="Liu W."/>
            <person name="Santuari L."/>
            <person name="Cao Q."/>
            <person name="Sharma T."/>
            <person name="Shen D."/>
            <person name="Roswanjaya Y."/>
            <person name="Wardhani T."/>
            <person name="Kalhor M.S."/>
            <person name="Jansen J."/>
            <person name="Van den Hoogen J."/>
            <person name="Gungor B."/>
            <person name="Hartog M."/>
            <person name="Hontelez J."/>
            <person name="Verver J."/>
            <person name="Yang W.-C."/>
            <person name="Schijlen E."/>
            <person name="Repin R."/>
            <person name="Schilthuizen M."/>
            <person name="Schranz E."/>
            <person name="Heidstra R."/>
            <person name="Miyata K."/>
            <person name="Fedorova E."/>
            <person name="Kohlen W."/>
            <person name="Bisseling T."/>
            <person name="Smit S."/>
            <person name="Geurts R."/>
        </authorList>
    </citation>
    <scope>NUCLEOTIDE SEQUENCE [LARGE SCALE GENOMIC DNA]</scope>
    <source>
        <strain evidence="2">cv. RG33-2</strain>
    </source>
</reference>
<protein>
    <submittedName>
        <fullName evidence="1">Uncharacterized protein</fullName>
    </submittedName>
</protein>
<gene>
    <name evidence="1" type="ORF">TorRG33x02_315720</name>
</gene>
<dbReference type="Proteomes" id="UP000237000">
    <property type="component" value="Unassembled WGS sequence"/>
</dbReference>
<organism evidence="1 2">
    <name type="scientific">Trema orientale</name>
    <name type="common">Charcoal tree</name>
    <name type="synonym">Celtis orientalis</name>
    <dbReference type="NCBI Taxonomy" id="63057"/>
    <lineage>
        <taxon>Eukaryota</taxon>
        <taxon>Viridiplantae</taxon>
        <taxon>Streptophyta</taxon>
        <taxon>Embryophyta</taxon>
        <taxon>Tracheophyta</taxon>
        <taxon>Spermatophyta</taxon>
        <taxon>Magnoliopsida</taxon>
        <taxon>eudicotyledons</taxon>
        <taxon>Gunneridae</taxon>
        <taxon>Pentapetalae</taxon>
        <taxon>rosids</taxon>
        <taxon>fabids</taxon>
        <taxon>Rosales</taxon>
        <taxon>Cannabaceae</taxon>
        <taxon>Trema</taxon>
    </lineage>
</organism>
<accession>A0A2P5BMM0</accession>
<evidence type="ECO:0000313" key="1">
    <source>
        <dbReference type="EMBL" id="PON50052.1"/>
    </source>
</evidence>
<comment type="caution">
    <text evidence="1">The sequence shown here is derived from an EMBL/GenBank/DDBJ whole genome shotgun (WGS) entry which is preliminary data.</text>
</comment>
<dbReference type="AlphaFoldDB" id="A0A2P5BMM0"/>
<dbReference type="OrthoDB" id="10510247at2759"/>
<proteinExistence type="predicted"/>
<keyword evidence="2" id="KW-1185">Reference proteome</keyword>